<feature type="signal peptide" evidence="2">
    <location>
        <begin position="1"/>
        <end position="22"/>
    </location>
</feature>
<name>A0A2U2N2X1_9GAMM</name>
<dbReference type="Pfam" id="PF13511">
    <property type="entry name" value="DUF4124"/>
    <property type="match status" value="1"/>
</dbReference>
<dbReference type="OrthoDB" id="7062774at2"/>
<feature type="domain" description="DUF4124" evidence="3">
    <location>
        <begin position="12"/>
        <end position="60"/>
    </location>
</feature>
<accession>A0A2U2N2X1</accession>
<keyword evidence="2" id="KW-0732">Signal</keyword>
<dbReference type="InterPro" id="IPR013783">
    <property type="entry name" value="Ig-like_fold"/>
</dbReference>
<dbReference type="EMBL" id="QFFI01000011">
    <property type="protein sequence ID" value="PWG63397.1"/>
    <property type="molecule type" value="Genomic_DNA"/>
</dbReference>
<dbReference type="Proteomes" id="UP000245474">
    <property type="component" value="Unassembled WGS sequence"/>
</dbReference>
<evidence type="ECO:0000256" key="2">
    <source>
        <dbReference type="SAM" id="SignalP"/>
    </source>
</evidence>
<evidence type="ECO:0000313" key="5">
    <source>
        <dbReference type="Proteomes" id="UP000245474"/>
    </source>
</evidence>
<protein>
    <recommendedName>
        <fullName evidence="3">DUF4124 domain-containing protein</fullName>
    </recommendedName>
</protein>
<feature type="region of interest" description="Disordered" evidence="1">
    <location>
        <begin position="54"/>
        <end position="79"/>
    </location>
</feature>
<gene>
    <name evidence="4" type="ORF">DEM34_08800</name>
</gene>
<feature type="chain" id="PRO_5015626069" description="DUF4124 domain-containing protein" evidence="2">
    <location>
        <begin position="23"/>
        <end position="186"/>
    </location>
</feature>
<organism evidence="4 5">
    <name type="scientific">Sediminicurvatus halobius</name>
    <dbReference type="NCBI Taxonomy" id="2182432"/>
    <lineage>
        <taxon>Bacteria</taxon>
        <taxon>Pseudomonadati</taxon>
        <taxon>Pseudomonadota</taxon>
        <taxon>Gammaproteobacteria</taxon>
        <taxon>Chromatiales</taxon>
        <taxon>Ectothiorhodospiraceae</taxon>
        <taxon>Sediminicurvatus</taxon>
    </lineage>
</organism>
<evidence type="ECO:0000259" key="3">
    <source>
        <dbReference type="Pfam" id="PF13511"/>
    </source>
</evidence>
<reference evidence="4 5" key="1">
    <citation type="submission" date="2018-05" db="EMBL/GenBank/DDBJ databases">
        <title>Spiribacter halobius sp. nov., a moderately halophilic bacterium isolated from marine solar saltern.</title>
        <authorList>
            <person name="Zheng W.-S."/>
            <person name="Lu D.-C."/>
            <person name="Du Z.-J."/>
        </authorList>
    </citation>
    <scope>NUCLEOTIDE SEQUENCE [LARGE SCALE GENOMIC DNA]</scope>
    <source>
        <strain evidence="4 5">E85</strain>
    </source>
</reference>
<dbReference type="Gene3D" id="2.60.40.10">
    <property type="entry name" value="Immunoglobulins"/>
    <property type="match status" value="1"/>
</dbReference>
<proteinExistence type="predicted"/>
<keyword evidence="5" id="KW-1185">Reference proteome</keyword>
<dbReference type="InterPro" id="IPR025392">
    <property type="entry name" value="DUF4124"/>
</dbReference>
<evidence type="ECO:0000256" key="1">
    <source>
        <dbReference type="SAM" id="MobiDB-lite"/>
    </source>
</evidence>
<sequence>MNAMRVCLMGIALALSPAPALADVYRWVDEDGVVHFSDEPRDGAERIEVQEPATVRLPRPQSSRASAANGGQEDDDRDEAAGYERFAIASPTEEQTIQSAPGEVPVSLSLEPALRQGHRIRLLLDGSPADVSPSRSLQATLGPLDRGPHTLAAEVTDASGRVRARTETVTFYLHRPSVNLPSRQGN</sequence>
<evidence type="ECO:0000313" key="4">
    <source>
        <dbReference type="EMBL" id="PWG63397.1"/>
    </source>
</evidence>
<dbReference type="AlphaFoldDB" id="A0A2U2N2X1"/>
<comment type="caution">
    <text evidence="4">The sequence shown here is derived from an EMBL/GenBank/DDBJ whole genome shotgun (WGS) entry which is preliminary data.</text>
</comment>